<protein>
    <submittedName>
        <fullName evidence="1">Uncharacterized protein</fullName>
    </submittedName>
</protein>
<dbReference type="Proteomes" id="UP000289738">
    <property type="component" value="Chromosome B06"/>
</dbReference>
<evidence type="ECO:0000313" key="1">
    <source>
        <dbReference type="EMBL" id="RYR03941.1"/>
    </source>
</evidence>
<sequence>MCRTEYLLGSWMHTITTITRIAQQNKIQRSGEGETFGLLGFFFPLSITVAAQVRQLGEHKSVHRDLNVAFGKWEFSPLDLQNLFPTNEGSAHI</sequence>
<reference evidence="1 2" key="1">
    <citation type="submission" date="2019-01" db="EMBL/GenBank/DDBJ databases">
        <title>Sequencing of cultivated peanut Arachis hypogaea provides insights into genome evolution and oil improvement.</title>
        <authorList>
            <person name="Chen X."/>
        </authorList>
    </citation>
    <scope>NUCLEOTIDE SEQUENCE [LARGE SCALE GENOMIC DNA]</scope>
    <source>
        <strain evidence="2">cv. Fuhuasheng</strain>
        <tissue evidence="1">Leaves</tissue>
    </source>
</reference>
<dbReference type="AlphaFoldDB" id="A0A444YPZ2"/>
<accession>A0A444YPZ2</accession>
<keyword evidence="2" id="KW-1185">Reference proteome</keyword>
<name>A0A444YPZ2_ARAHY</name>
<gene>
    <name evidence="1" type="ORF">Ahy_B06g083374</name>
</gene>
<comment type="caution">
    <text evidence="1">The sequence shown here is derived from an EMBL/GenBank/DDBJ whole genome shotgun (WGS) entry which is preliminary data.</text>
</comment>
<evidence type="ECO:0000313" key="2">
    <source>
        <dbReference type="Proteomes" id="UP000289738"/>
    </source>
</evidence>
<organism evidence="1 2">
    <name type="scientific">Arachis hypogaea</name>
    <name type="common">Peanut</name>
    <dbReference type="NCBI Taxonomy" id="3818"/>
    <lineage>
        <taxon>Eukaryota</taxon>
        <taxon>Viridiplantae</taxon>
        <taxon>Streptophyta</taxon>
        <taxon>Embryophyta</taxon>
        <taxon>Tracheophyta</taxon>
        <taxon>Spermatophyta</taxon>
        <taxon>Magnoliopsida</taxon>
        <taxon>eudicotyledons</taxon>
        <taxon>Gunneridae</taxon>
        <taxon>Pentapetalae</taxon>
        <taxon>rosids</taxon>
        <taxon>fabids</taxon>
        <taxon>Fabales</taxon>
        <taxon>Fabaceae</taxon>
        <taxon>Papilionoideae</taxon>
        <taxon>50 kb inversion clade</taxon>
        <taxon>dalbergioids sensu lato</taxon>
        <taxon>Dalbergieae</taxon>
        <taxon>Pterocarpus clade</taxon>
        <taxon>Arachis</taxon>
    </lineage>
</organism>
<dbReference type="EMBL" id="SDMP01000016">
    <property type="protein sequence ID" value="RYR03941.1"/>
    <property type="molecule type" value="Genomic_DNA"/>
</dbReference>
<proteinExistence type="predicted"/>